<accession>A0A1D1ZSG7</accession>
<dbReference type="InterPro" id="IPR014001">
    <property type="entry name" value="Helicase_ATP-bd"/>
</dbReference>
<reference evidence="8" key="1">
    <citation type="submission" date="2015-08" db="EMBL/GenBank/DDBJ databases">
        <authorList>
            <person name="Babu N.S."/>
            <person name="Beckwith C.J."/>
            <person name="Beseler K.G."/>
            <person name="Brison A."/>
            <person name="Carone J.V."/>
            <person name="Caskin T.P."/>
            <person name="Diamond M."/>
            <person name="Durham M.E."/>
            <person name="Foxe J.M."/>
            <person name="Go M."/>
            <person name="Henderson B.A."/>
            <person name="Jones I.B."/>
            <person name="McGettigan J.A."/>
            <person name="Micheletti S.J."/>
            <person name="Nasrallah M.E."/>
            <person name="Ortiz D."/>
            <person name="Piller C.R."/>
            <person name="Privatt S.R."/>
            <person name="Schneider S.L."/>
            <person name="Sharp S."/>
            <person name="Smith T.C."/>
            <person name="Stanton J.D."/>
            <person name="Ullery H.E."/>
            <person name="Wilson R.J."/>
            <person name="Serrano M.G."/>
            <person name="Buck G."/>
            <person name="Lee V."/>
            <person name="Wang Y."/>
            <person name="Carvalho R."/>
            <person name="Voegtly L."/>
            <person name="Shi R."/>
            <person name="Duckworth R."/>
            <person name="Johnson A."/>
            <person name="Loviza R."/>
            <person name="Walstead R."/>
            <person name="Shah Z."/>
            <person name="Kiflezghi M."/>
            <person name="Wade K."/>
            <person name="Ball S.L."/>
            <person name="Bradley K.W."/>
            <person name="Asai D.J."/>
            <person name="Bowman C.A."/>
            <person name="Russell D.A."/>
            <person name="Pope W.H."/>
            <person name="Jacobs-Sera D."/>
            <person name="Hendrix R.W."/>
            <person name="Hatfull G.F."/>
        </authorList>
    </citation>
    <scope>NUCLEOTIDE SEQUENCE</scope>
</reference>
<feature type="domain" description="Helicase ATP-binding" evidence="6">
    <location>
        <begin position="94"/>
        <end position="275"/>
    </location>
</feature>
<evidence type="ECO:0000259" key="6">
    <source>
        <dbReference type="PROSITE" id="PS51192"/>
    </source>
</evidence>
<dbReference type="Gene3D" id="3.40.50.300">
    <property type="entry name" value="P-loop containing nucleotide triphosphate hydrolases"/>
    <property type="match status" value="2"/>
</dbReference>
<dbReference type="InterPro" id="IPR027417">
    <property type="entry name" value="P-loop_NTPase"/>
</dbReference>
<keyword evidence="2" id="KW-0378">Hydrolase</keyword>
<dbReference type="SMART" id="SM00487">
    <property type="entry name" value="DEXDc"/>
    <property type="match status" value="1"/>
</dbReference>
<feature type="domain" description="Helicase C-terminal" evidence="7">
    <location>
        <begin position="299"/>
        <end position="485"/>
    </location>
</feature>
<evidence type="ECO:0000256" key="3">
    <source>
        <dbReference type="ARBA" id="ARBA00022806"/>
    </source>
</evidence>
<dbReference type="Pfam" id="PF00271">
    <property type="entry name" value="Helicase_C"/>
    <property type="match status" value="2"/>
</dbReference>
<gene>
    <name evidence="8" type="ORF">g.34986</name>
</gene>
<feature type="region of interest" description="Disordered" evidence="5">
    <location>
        <begin position="483"/>
        <end position="614"/>
    </location>
</feature>
<dbReference type="GO" id="GO:0004386">
    <property type="term" value="F:helicase activity"/>
    <property type="evidence" value="ECO:0007669"/>
    <property type="project" value="UniProtKB-KW"/>
</dbReference>
<evidence type="ECO:0000256" key="1">
    <source>
        <dbReference type="ARBA" id="ARBA00022741"/>
    </source>
</evidence>
<dbReference type="SMART" id="SM00490">
    <property type="entry name" value="HELICc"/>
    <property type="match status" value="1"/>
</dbReference>
<evidence type="ECO:0000256" key="2">
    <source>
        <dbReference type="ARBA" id="ARBA00022801"/>
    </source>
</evidence>
<keyword evidence="3" id="KW-0347">Helicase</keyword>
<keyword evidence="1" id="KW-0547">Nucleotide-binding</keyword>
<dbReference type="GO" id="GO:0016787">
    <property type="term" value="F:hydrolase activity"/>
    <property type="evidence" value="ECO:0007669"/>
    <property type="project" value="UniProtKB-KW"/>
</dbReference>
<evidence type="ECO:0000256" key="5">
    <source>
        <dbReference type="SAM" id="MobiDB-lite"/>
    </source>
</evidence>
<feature type="compositionally biased region" description="Gly residues" evidence="5">
    <location>
        <begin position="364"/>
        <end position="388"/>
    </location>
</feature>
<dbReference type="EMBL" id="GDKF01008927">
    <property type="protein sequence ID" value="JAT69695.1"/>
    <property type="molecule type" value="Transcribed_RNA"/>
</dbReference>
<organism evidence="8">
    <name type="scientific">Auxenochlorella protothecoides</name>
    <name type="common">Green microalga</name>
    <name type="synonym">Chlorella protothecoides</name>
    <dbReference type="NCBI Taxonomy" id="3075"/>
    <lineage>
        <taxon>Eukaryota</taxon>
        <taxon>Viridiplantae</taxon>
        <taxon>Chlorophyta</taxon>
        <taxon>core chlorophytes</taxon>
        <taxon>Trebouxiophyceae</taxon>
        <taxon>Chlorellales</taxon>
        <taxon>Chlorellaceae</taxon>
        <taxon>Auxenochlorella</taxon>
    </lineage>
</organism>
<feature type="region of interest" description="Disordered" evidence="5">
    <location>
        <begin position="36"/>
        <end position="60"/>
    </location>
</feature>
<dbReference type="CDD" id="cd00268">
    <property type="entry name" value="DEADc"/>
    <property type="match status" value="1"/>
</dbReference>
<keyword evidence="4" id="KW-0067">ATP-binding</keyword>
<dbReference type="InterPro" id="IPR044742">
    <property type="entry name" value="DEAD/DEAH_RhlB"/>
</dbReference>
<sequence>MQSTMSARLSGLRLRLPTQLFSRSLLQRRPFTHTQRCPLKAHSVSSQEELRSTPAGSTEGEGVRFAELSPALHDALNAWGFTTPTDVQSSAIPALLESRGSDFLLASHTGSGKTLAYLLPLVQSLKEGEARGTATKPHRPRALVLGPTRELTDQILKVAKSLSHHAKFRSAGLSGGAGYRQQKVQLAQPLDVVVGTPQRILQHAEEGNLYYGDVETVVLDEADTMLDRGFGPEVRRVLAAVRGKPRPARCVLVSATVTRGVRTLMEAEFPGMLTVQGEGLHRGVAGARHAFQALEPGTDKMAALAALVAREAARGRRVMVFANTLASCRAAEHALAAAGLDTACYHGDMPAAARGESLRRFGGARTGAGVSPGAGAGGDARGEGGAGAGEREEDGAPAPPVLVCTDLAARGLDIPGRVDHVINFDFPLNPVDYLHRTGRTARAGSTGRITSLIAKGDRVLAARIEEALQRGLPLDGLSADRRVLPDHARPKPETLARRAKERLVAKHERRGRRGGARDEVRGGWKVRGGEPRAGEPRAGEPRAGPRAGSSEEGAGPKRYGGEGSGAPGKWKAPTGREPFATARGPSQQPKRGSGARARPGKTTGGGSRHASTKR</sequence>
<feature type="region of interest" description="Disordered" evidence="5">
    <location>
        <begin position="363"/>
        <end position="398"/>
    </location>
</feature>
<evidence type="ECO:0000259" key="7">
    <source>
        <dbReference type="PROSITE" id="PS51194"/>
    </source>
</evidence>
<dbReference type="SUPFAM" id="SSF52540">
    <property type="entry name" value="P-loop containing nucleoside triphosphate hydrolases"/>
    <property type="match status" value="1"/>
</dbReference>
<dbReference type="GO" id="GO:0003676">
    <property type="term" value="F:nucleic acid binding"/>
    <property type="evidence" value="ECO:0007669"/>
    <property type="project" value="InterPro"/>
</dbReference>
<dbReference type="Pfam" id="PF00270">
    <property type="entry name" value="DEAD"/>
    <property type="match status" value="1"/>
</dbReference>
<evidence type="ECO:0008006" key="9">
    <source>
        <dbReference type="Google" id="ProtNLM"/>
    </source>
</evidence>
<evidence type="ECO:0000313" key="8">
    <source>
        <dbReference type="EMBL" id="JAT69695.1"/>
    </source>
</evidence>
<feature type="compositionally biased region" description="Basic and acidic residues" evidence="5">
    <location>
        <begin position="515"/>
        <end position="540"/>
    </location>
</feature>
<dbReference type="CDD" id="cd18787">
    <property type="entry name" value="SF2_C_DEAD"/>
    <property type="match status" value="1"/>
</dbReference>
<dbReference type="InterPro" id="IPR011545">
    <property type="entry name" value="DEAD/DEAH_box_helicase_dom"/>
</dbReference>
<evidence type="ECO:0000256" key="4">
    <source>
        <dbReference type="ARBA" id="ARBA00022840"/>
    </source>
</evidence>
<protein>
    <recommendedName>
        <fullName evidence="9">DEAD-box ATP-dependent RNA helicase 39</fullName>
    </recommendedName>
</protein>
<feature type="compositionally biased region" description="Basic and acidic residues" evidence="5">
    <location>
        <begin position="483"/>
        <end position="506"/>
    </location>
</feature>
<dbReference type="AlphaFoldDB" id="A0A1D1ZSG7"/>
<proteinExistence type="predicted"/>
<dbReference type="InterPro" id="IPR001650">
    <property type="entry name" value="Helicase_C-like"/>
</dbReference>
<dbReference type="GO" id="GO:0005524">
    <property type="term" value="F:ATP binding"/>
    <property type="evidence" value="ECO:0007669"/>
    <property type="project" value="UniProtKB-KW"/>
</dbReference>
<dbReference type="PROSITE" id="PS51194">
    <property type="entry name" value="HELICASE_CTER"/>
    <property type="match status" value="1"/>
</dbReference>
<name>A0A1D1ZSG7_AUXPR</name>
<dbReference type="PANTHER" id="PTHR47960">
    <property type="entry name" value="DEAD-BOX ATP-DEPENDENT RNA HELICASE 50"/>
    <property type="match status" value="1"/>
</dbReference>
<dbReference type="PROSITE" id="PS51192">
    <property type="entry name" value="HELICASE_ATP_BIND_1"/>
    <property type="match status" value="1"/>
</dbReference>